<feature type="signal peptide" evidence="5">
    <location>
        <begin position="1"/>
        <end position="22"/>
    </location>
</feature>
<evidence type="ECO:0000256" key="2">
    <source>
        <dbReference type="ARBA" id="ARBA00023295"/>
    </source>
</evidence>
<evidence type="ECO:0000259" key="7">
    <source>
        <dbReference type="PROSITE" id="PS50853"/>
    </source>
</evidence>
<dbReference type="InterPro" id="IPR036116">
    <property type="entry name" value="FN3_sf"/>
</dbReference>
<reference evidence="8 9" key="1">
    <citation type="journal article" date="2012" name="BMC Genomics">
        <title>Complete genome sequence of Saccharothrix espanaensis DSM 44229T and comparison to the other completely sequenced Pseudonocardiaceae.</title>
        <authorList>
            <person name="Strobel T."/>
            <person name="Al-Dilaimi A."/>
            <person name="Blom J."/>
            <person name="Gessner A."/>
            <person name="Kalinowski J."/>
            <person name="Luzhetska M."/>
            <person name="Puhler A."/>
            <person name="Szczepanowski R."/>
            <person name="Bechthold A."/>
            <person name="Ruckert C."/>
        </authorList>
    </citation>
    <scope>NUCLEOTIDE SEQUENCE [LARGE SCALE GENOMIC DNA]</scope>
    <source>
        <strain evidence="9">ATCC 51144 / DSM 44229 / JCM 9112 / NBRC 15066 / NRRL 15764</strain>
    </source>
</reference>
<dbReference type="GO" id="GO:0000272">
    <property type="term" value="P:polysaccharide catabolic process"/>
    <property type="evidence" value="ECO:0007669"/>
    <property type="project" value="UniProtKB-KW"/>
</dbReference>
<evidence type="ECO:0000259" key="6">
    <source>
        <dbReference type="PROSITE" id="PS50022"/>
    </source>
</evidence>
<dbReference type="InterPro" id="IPR008979">
    <property type="entry name" value="Galactose-bd-like_sf"/>
</dbReference>
<dbReference type="BioCyc" id="SESP1179773:BN6_RS35180-MONOMER"/>
<feature type="chain" id="PRO_5039526453" evidence="5">
    <location>
        <begin position="23"/>
        <end position="520"/>
    </location>
</feature>
<keyword evidence="3" id="KW-0624">Polysaccharide degradation</keyword>
<dbReference type="STRING" id="1179773.BN6_72830"/>
<dbReference type="RefSeq" id="WP_015104626.1">
    <property type="nucleotide sequence ID" value="NC_019673.1"/>
</dbReference>
<name>K0K2P1_SACES</name>
<dbReference type="GO" id="GO:0003993">
    <property type="term" value="F:acid phosphatase activity"/>
    <property type="evidence" value="ECO:0007669"/>
    <property type="project" value="InterPro"/>
</dbReference>
<keyword evidence="1 5" id="KW-0732">Signal</keyword>
<accession>K0K2P1</accession>
<feature type="domain" description="F5/8 type C" evidence="6">
    <location>
        <begin position="23"/>
        <end position="157"/>
    </location>
</feature>
<evidence type="ECO:0000256" key="1">
    <source>
        <dbReference type="ARBA" id="ARBA00022729"/>
    </source>
</evidence>
<dbReference type="SUPFAM" id="SSF49785">
    <property type="entry name" value="Galactose-binding domain-like"/>
    <property type="match status" value="1"/>
</dbReference>
<dbReference type="PROSITE" id="PS50853">
    <property type="entry name" value="FN3"/>
    <property type="match status" value="1"/>
</dbReference>
<dbReference type="Gene3D" id="2.60.40.10">
    <property type="entry name" value="Immunoglobulins"/>
    <property type="match status" value="1"/>
</dbReference>
<evidence type="ECO:0000256" key="4">
    <source>
        <dbReference type="SAM" id="MobiDB-lite"/>
    </source>
</evidence>
<proteinExistence type="predicted"/>
<evidence type="ECO:0000313" key="8">
    <source>
        <dbReference type="EMBL" id="CCH34515.1"/>
    </source>
</evidence>
<dbReference type="InterPro" id="IPR029052">
    <property type="entry name" value="Metallo-depent_PP-like"/>
</dbReference>
<dbReference type="Gene3D" id="3.60.21.10">
    <property type="match status" value="1"/>
</dbReference>
<dbReference type="HOGENOM" id="CLU_039596_1_0_11"/>
<keyword evidence="2" id="KW-0326">Glycosidase</keyword>
<dbReference type="InterPro" id="IPR003961">
    <property type="entry name" value="FN3_dom"/>
</dbReference>
<protein>
    <submittedName>
        <fullName evidence="8">Alkaline phosphatase</fullName>
    </submittedName>
</protein>
<dbReference type="PANTHER" id="PTHR22953:SF153">
    <property type="entry name" value="PURPLE ACID PHOSPHATASE"/>
    <property type="match status" value="1"/>
</dbReference>
<sequence length="520" mass="54665">MRRVAPLASAAVLLLLAQPLTAASAPADSLLSQGRPVTTSSAEEPTLAGQFAVDGRTDTRWASAPGIDPQWLAVDLGSTSEVHQVIVRWEAAYATKYKVQISANGSAWTDISSRSTGDGDSDTHAGLQSSGRYLRVLGTARATSYGYSIWELEVYGVRGGGDTVAPSIPGGLRVTGTTASSASLAWTAATDNVGVTGYDVLRDGVVVGTANGTTYTDGGLAASTGYDYAVRARDAAGNTSAVGNQVRATTGAGSGSFVIAAAGDIAEQCTASSSSCVHPKTAKLVEQLNPLAVITMGDNQYDDAHLSDFQNYYDKTWGKFKAKTKPVPGNHETYDSPPLAGYKGYFGAIATPQGKTYYSWDQGNWHFVALDSNESSKPGSAQIEWLKQDLANNRKGCVAAYFHHPRWSSGEHGNNTSSAGLWDTLVANKADLVLAGHDHHYERFKPLNAAGKADPNGTRSVIGGGGGASLYKVSANPAVTEFAKSTHGVLKMTLTDSTYSWQYLGLDGKPVDSTPTYNCH</sequence>
<gene>
    <name evidence="8" type="primary">phoA</name>
    <name evidence="8" type="ordered locus">BN6_72830</name>
</gene>
<dbReference type="PROSITE" id="PS50022">
    <property type="entry name" value="FA58C_3"/>
    <property type="match status" value="1"/>
</dbReference>
<dbReference type="PANTHER" id="PTHR22953">
    <property type="entry name" value="ACID PHOSPHATASE RELATED"/>
    <property type="match status" value="1"/>
</dbReference>
<dbReference type="Pfam" id="PF00041">
    <property type="entry name" value="fn3"/>
    <property type="match status" value="1"/>
</dbReference>
<feature type="region of interest" description="Disordered" evidence="4">
    <location>
        <begin position="27"/>
        <end position="49"/>
    </location>
</feature>
<feature type="compositionally biased region" description="Polar residues" evidence="4">
    <location>
        <begin position="30"/>
        <end position="43"/>
    </location>
</feature>
<keyword evidence="3" id="KW-0119">Carbohydrate metabolism</keyword>
<dbReference type="EMBL" id="HE804045">
    <property type="protein sequence ID" value="CCH34515.1"/>
    <property type="molecule type" value="Genomic_DNA"/>
</dbReference>
<dbReference type="InterPro" id="IPR004843">
    <property type="entry name" value="Calcineurin-like_PHP"/>
</dbReference>
<dbReference type="SUPFAM" id="SSF49265">
    <property type="entry name" value="Fibronectin type III"/>
    <property type="match status" value="1"/>
</dbReference>
<dbReference type="SUPFAM" id="SSF56300">
    <property type="entry name" value="Metallo-dependent phosphatases"/>
    <property type="match status" value="1"/>
</dbReference>
<evidence type="ECO:0000313" key="9">
    <source>
        <dbReference type="Proteomes" id="UP000006281"/>
    </source>
</evidence>
<dbReference type="InterPro" id="IPR000421">
    <property type="entry name" value="FA58C"/>
</dbReference>
<keyword evidence="2" id="KW-0378">Hydrolase</keyword>
<dbReference type="GO" id="GO:0016798">
    <property type="term" value="F:hydrolase activity, acting on glycosyl bonds"/>
    <property type="evidence" value="ECO:0007669"/>
    <property type="project" value="UniProtKB-KW"/>
</dbReference>
<dbReference type="CDD" id="cd00063">
    <property type="entry name" value="FN3"/>
    <property type="match status" value="1"/>
</dbReference>
<dbReference type="SMART" id="SM00060">
    <property type="entry name" value="FN3"/>
    <property type="match status" value="2"/>
</dbReference>
<evidence type="ECO:0000256" key="3">
    <source>
        <dbReference type="ARBA" id="ARBA00023326"/>
    </source>
</evidence>
<dbReference type="PATRIC" id="fig|1179773.3.peg.7360"/>
<keyword evidence="9" id="KW-1185">Reference proteome</keyword>
<dbReference type="eggNOG" id="COG1409">
    <property type="taxonomic scope" value="Bacteria"/>
</dbReference>
<dbReference type="InterPro" id="IPR013783">
    <property type="entry name" value="Ig-like_fold"/>
</dbReference>
<dbReference type="Pfam" id="PF00149">
    <property type="entry name" value="Metallophos"/>
    <property type="match status" value="1"/>
</dbReference>
<dbReference type="InterPro" id="IPR039331">
    <property type="entry name" value="PAPs-like"/>
</dbReference>
<organism evidence="8 9">
    <name type="scientific">Saccharothrix espanaensis (strain ATCC 51144 / DSM 44229 / JCM 9112 / NBRC 15066 / NRRL 15764)</name>
    <dbReference type="NCBI Taxonomy" id="1179773"/>
    <lineage>
        <taxon>Bacteria</taxon>
        <taxon>Bacillati</taxon>
        <taxon>Actinomycetota</taxon>
        <taxon>Actinomycetes</taxon>
        <taxon>Pseudonocardiales</taxon>
        <taxon>Pseudonocardiaceae</taxon>
        <taxon>Saccharothrix</taxon>
    </lineage>
</organism>
<dbReference type="Gene3D" id="2.60.120.260">
    <property type="entry name" value="Galactose-binding domain-like"/>
    <property type="match status" value="1"/>
</dbReference>
<dbReference type="KEGG" id="sesp:BN6_72830"/>
<dbReference type="OrthoDB" id="9804511at2"/>
<dbReference type="Pfam" id="PF00754">
    <property type="entry name" value="F5_F8_type_C"/>
    <property type="match status" value="1"/>
</dbReference>
<dbReference type="AlphaFoldDB" id="K0K2P1"/>
<feature type="domain" description="Fibronectin type-III" evidence="7">
    <location>
        <begin position="168"/>
        <end position="253"/>
    </location>
</feature>
<evidence type="ECO:0000256" key="5">
    <source>
        <dbReference type="SAM" id="SignalP"/>
    </source>
</evidence>
<dbReference type="Proteomes" id="UP000006281">
    <property type="component" value="Chromosome"/>
</dbReference>